<feature type="domain" description="Surface antigen" evidence="6">
    <location>
        <begin position="68"/>
        <end position="145"/>
    </location>
</feature>
<dbReference type="Proteomes" id="UP000009145">
    <property type="component" value="Chromosome"/>
</dbReference>
<dbReference type="Pfam" id="PF16998">
    <property type="entry name" value="17kDa_Anti_2"/>
    <property type="match status" value="1"/>
</dbReference>
<reference evidence="7 8" key="1">
    <citation type="journal article" date="2012" name="J. Bacteriol.">
        <title>Complete genome sequences of Methylophaga sp. strain JAM1 and Methylophaga sp. strain JAM7.</title>
        <authorList>
            <person name="Villeneuve C."/>
            <person name="Martineau C."/>
            <person name="Mauffrey F."/>
            <person name="Villemur R."/>
        </authorList>
    </citation>
    <scope>NUCLEOTIDE SEQUENCE [LARGE SCALE GENOMIC DNA]</scope>
    <source>
        <strain evidence="7 8">JAM7</strain>
    </source>
</reference>
<feature type="compositionally biased region" description="Polar residues" evidence="3">
    <location>
        <begin position="83"/>
        <end position="97"/>
    </location>
</feature>
<dbReference type="PATRIC" id="fig|754477.3.peg.2505"/>
<keyword evidence="2" id="KW-0564">Palmitate</keyword>
<dbReference type="AlphaFoldDB" id="I1YL79"/>
<keyword evidence="2" id="KW-0449">Lipoprotein</keyword>
<dbReference type="InterPro" id="IPR032635">
    <property type="entry name" value="Anti_2"/>
</dbReference>
<feature type="chain" id="PRO_5003654679" evidence="4">
    <location>
        <begin position="20"/>
        <end position="148"/>
    </location>
</feature>
<organism evidence="7 8">
    <name type="scientific">Methylophaga frappieri (strain ATCC BAA-2434 / DSM 25690 / JAM7)</name>
    <dbReference type="NCBI Taxonomy" id="754477"/>
    <lineage>
        <taxon>Bacteria</taxon>
        <taxon>Pseudomonadati</taxon>
        <taxon>Pseudomonadota</taxon>
        <taxon>Gammaproteobacteria</taxon>
        <taxon>Thiotrichales</taxon>
        <taxon>Piscirickettsiaceae</taxon>
        <taxon>Methylophaga</taxon>
    </lineage>
</organism>
<gene>
    <name evidence="7" type="ordered locus">Q7C_2551</name>
</gene>
<accession>I1YL79</accession>
<dbReference type="PROSITE" id="PS51257">
    <property type="entry name" value="PROKAR_LIPOPROTEIN"/>
    <property type="match status" value="1"/>
</dbReference>
<dbReference type="eggNOG" id="COG4520">
    <property type="taxonomic scope" value="Bacteria"/>
</dbReference>
<dbReference type="GO" id="GO:0019867">
    <property type="term" value="C:outer membrane"/>
    <property type="evidence" value="ECO:0007669"/>
    <property type="project" value="InterPro"/>
</dbReference>
<keyword evidence="8" id="KW-1185">Reference proteome</keyword>
<dbReference type="Pfam" id="PF05433">
    <property type="entry name" value="Rick_17kDa_Anti"/>
    <property type="match status" value="1"/>
</dbReference>
<dbReference type="InterPro" id="IPR016364">
    <property type="entry name" value="Surface_antigen_Rickettsia"/>
</dbReference>
<dbReference type="InterPro" id="IPR008816">
    <property type="entry name" value="Gly_zipper_2TM_dom"/>
</dbReference>
<evidence type="ECO:0000256" key="2">
    <source>
        <dbReference type="ARBA" id="ARBA00023139"/>
    </source>
</evidence>
<dbReference type="HOGENOM" id="CLU_118535_0_0_6"/>
<evidence type="ECO:0000256" key="3">
    <source>
        <dbReference type="SAM" id="MobiDB-lite"/>
    </source>
</evidence>
<feature type="region of interest" description="Disordered" evidence="3">
    <location>
        <begin position="83"/>
        <end position="102"/>
    </location>
</feature>
<evidence type="ECO:0000256" key="4">
    <source>
        <dbReference type="SAM" id="SignalP"/>
    </source>
</evidence>
<dbReference type="OrthoDB" id="6170015at2"/>
<dbReference type="KEGG" id="mec:Q7C_2551"/>
<evidence type="ECO:0000313" key="7">
    <source>
        <dbReference type="EMBL" id="AFJ03672.1"/>
    </source>
</evidence>
<evidence type="ECO:0000259" key="6">
    <source>
        <dbReference type="Pfam" id="PF16998"/>
    </source>
</evidence>
<dbReference type="PIRSF" id="PIRSF002721">
    <property type="entry name" value="Surface_antigen_Rickettsia"/>
    <property type="match status" value="1"/>
</dbReference>
<evidence type="ECO:0000313" key="8">
    <source>
        <dbReference type="Proteomes" id="UP000009145"/>
    </source>
</evidence>
<dbReference type="EMBL" id="CP003380">
    <property type="protein sequence ID" value="AFJ03672.1"/>
    <property type="molecule type" value="Genomic_DNA"/>
</dbReference>
<feature type="domain" description="Glycine zipper 2TM" evidence="5">
    <location>
        <begin position="26"/>
        <end position="67"/>
    </location>
</feature>
<dbReference type="STRING" id="754477.Q7C_2551"/>
<name>I1YL79_METFJ</name>
<evidence type="ECO:0000259" key="5">
    <source>
        <dbReference type="Pfam" id="PF05433"/>
    </source>
</evidence>
<evidence type="ECO:0000256" key="1">
    <source>
        <dbReference type="ARBA" id="ARBA00022729"/>
    </source>
</evidence>
<proteinExistence type="predicted"/>
<feature type="signal peptide" evidence="4">
    <location>
        <begin position="1"/>
        <end position="19"/>
    </location>
</feature>
<dbReference type="RefSeq" id="WP_014705090.1">
    <property type="nucleotide sequence ID" value="NC_017856.1"/>
</dbReference>
<sequence precursor="true">MKKILISFVVASLTMTIAACQSKSTLGGAVGGIAGGVAGSNIGGGSGRTAAIIAGSLLGAALGSHIGGEMDELDRRRANDTLETYPTGRTSSWNNPDTGARYNVTPTRTYQANQQPCREYEMDVYMDGQRDVVTGTACRNNQGEWINQ</sequence>
<protein>
    <submittedName>
        <fullName evidence="7">17 kDa surface antigen</fullName>
    </submittedName>
</protein>
<keyword evidence="1 4" id="KW-0732">Signal</keyword>